<feature type="non-terminal residue" evidence="2">
    <location>
        <position position="60"/>
    </location>
</feature>
<evidence type="ECO:0000313" key="3">
    <source>
        <dbReference type="Proteomes" id="UP000789831"/>
    </source>
</evidence>
<proteinExistence type="predicted"/>
<organism evidence="2 3">
    <name type="scientific">Ambispora gerdemannii</name>
    <dbReference type="NCBI Taxonomy" id="144530"/>
    <lineage>
        <taxon>Eukaryota</taxon>
        <taxon>Fungi</taxon>
        <taxon>Fungi incertae sedis</taxon>
        <taxon>Mucoromycota</taxon>
        <taxon>Glomeromycotina</taxon>
        <taxon>Glomeromycetes</taxon>
        <taxon>Archaeosporales</taxon>
        <taxon>Ambisporaceae</taxon>
        <taxon>Ambispora</taxon>
    </lineage>
</organism>
<feature type="compositionally biased region" description="Polar residues" evidence="1">
    <location>
        <begin position="27"/>
        <end position="53"/>
    </location>
</feature>
<accession>A0A9N9BXS9</accession>
<gene>
    <name evidence="2" type="ORF">AGERDE_LOCUS8039</name>
</gene>
<feature type="compositionally biased region" description="Polar residues" evidence="1">
    <location>
        <begin position="1"/>
        <end position="10"/>
    </location>
</feature>
<evidence type="ECO:0000256" key="1">
    <source>
        <dbReference type="SAM" id="MobiDB-lite"/>
    </source>
</evidence>
<dbReference type="AlphaFoldDB" id="A0A9N9BXS9"/>
<protein>
    <submittedName>
        <fullName evidence="2">7178_t:CDS:1</fullName>
    </submittedName>
</protein>
<dbReference type="EMBL" id="CAJVPL010001598">
    <property type="protein sequence ID" value="CAG8579272.1"/>
    <property type="molecule type" value="Genomic_DNA"/>
</dbReference>
<sequence>MSQPQQAGQRQNLLQNQHNPQQNQPHSNIITGTDNILKNSFSTSNQNDNNTSVVLLDSYR</sequence>
<feature type="compositionally biased region" description="Low complexity" evidence="1">
    <location>
        <begin position="11"/>
        <end position="26"/>
    </location>
</feature>
<keyword evidence="3" id="KW-1185">Reference proteome</keyword>
<dbReference type="Proteomes" id="UP000789831">
    <property type="component" value="Unassembled WGS sequence"/>
</dbReference>
<evidence type="ECO:0000313" key="2">
    <source>
        <dbReference type="EMBL" id="CAG8579272.1"/>
    </source>
</evidence>
<comment type="caution">
    <text evidence="2">The sequence shown here is derived from an EMBL/GenBank/DDBJ whole genome shotgun (WGS) entry which is preliminary data.</text>
</comment>
<name>A0A9N9BXS9_9GLOM</name>
<reference evidence="2" key="1">
    <citation type="submission" date="2021-06" db="EMBL/GenBank/DDBJ databases">
        <authorList>
            <person name="Kallberg Y."/>
            <person name="Tangrot J."/>
            <person name="Rosling A."/>
        </authorList>
    </citation>
    <scope>NUCLEOTIDE SEQUENCE</scope>
    <source>
        <strain evidence="2">MT106</strain>
    </source>
</reference>
<feature type="region of interest" description="Disordered" evidence="1">
    <location>
        <begin position="1"/>
        <end position="60"/>
    </location>
</feature>